<keyword evidence="2" id="KW-0472">Membrane</keyword>
<evidence type="ECO:0000256" key="2">
    <source>
        <dbReference type="SAM" id="Phobius"/>
    </source>
</evidence>
<dbReference type="KEGG" id="pfre:RM25_1738"/>
<keyword evidence="2" id="KW-0812">Transmembrane</keyword>
<protein>
    <recommendedName>
        <fullName evidence="4">DUF2530 domain-containing protein</fullName>
    </recommendedName>
</protein>
<dbReference type="RefSeq" id="WP_013161682.1">
    <property type="nucleotide sequence ID" value="NZ_CP010341.1"/>
</dbReference>
<sequence>MAPASNPANGTGSHTSDAEISDKERFFVQAPVAPLREDGLIAFTIGTVVFIVLAIAAYFWRVPLGDAGLGWWFWVAVSGAVIGVLAISYGILRRRRMGQTRTTASDAAAKKLP</sequence>
<feature type="transmembrane region" description="Helical" evidence="2">
    <location>
        <begin position="71"/>
        <end position="92"/>
    </location>
</feature>
<feature type="region of interest" description="Disordered" evidence="1">
    <location>
        <begin position="1"/>
        <end position="22"/>
    </location>
</feature>
<feature type="compositionally biased region" description="Polar residues" evidence="1">
    <location>
        <begin position="1"/>
        <end position="15"/>
    </location>
</feature>
<evidence type="ECO:0008006" key="4">
    <source>
        <dbReference type="Google" id="ProtNLM"/>
    </source>
</evidence>
<dbReference type="AlphaFoldDB" id="A0A068VVN1"/>
<feature type="transmembrane region" description="Helical" evidence="2">
    <location>
        <begin position="40"/>
        <end position="59"/>
    </location>
</feature>
<dbReference type="PATRIC" id="fig|66712.6.peg.1769"/>
<evidence type="ECO:0000256" key="1">
    <source>
        <dbReference type="SAM" id="MobiDB-lite"/>
    </source>
</evidence>
<reference evidence="3" key="1">
    <citation type="submission" date="2014-08" db="EMBL/GenBank/DDBJ databases">
        <authorList>
            <person name="Falentin Helene"/>
        </authorList>
    </citation>
    <scope>NUCLEOTIDE SEQUENCE</scope>
</reference>
<evidence type="ECO:0000313" key="3">
    <source>
        <dbReference type="EMBL" id="CEP27295.1"/>
    </source>
</evidence>
<keyword evidence="2" id="KW-1133">Transmembrane helix</keyword>
<organism evidence="3">
    <name type="scientific">Propionibacterium freudenreichii subsp. freudenreichii</name>
    <dbReference type="NCBI Taxonomy" id="66712"/>
    <lineage>
        <taxon>Bacteria</taxon>
        <taxon>Bacillati</taxon>
        <taxon>Actinomycetota</taxon>
        <taxon>Actinomycetes</taxon>
        <taxon>Propionibacteriales</taxon>
        <taxon>Propionibacteriaceae</taxon>
        <taxon>Propionibacterium</taxon>
    </lineage>
</organism>
<dbReference type="GeneID" id="61221575"/>
<dbReference type="EMBL" id="LM676434">
    <property type="protein sequence ID" value="CEP27295.1"/>
    <property type="molecule type" value="Genomic_DNA"/>
</dbReference>
<gene>
    <name evidence="3" type="ORF">PFCIRM138_00760</name>
</gene>
<name>A0A068VVN1_PROFF</name>
<accession>A0A068VVN1</accession>
<proteinExistence type="predicted"/>